<proteinExistence type="predicted"/>
<dbReference type="OrthoDB" id="8245230at2759"/>
<evidence type="ECO:0000313" key="2">
    <source>
        <dbReference type="Proteomes" id="UP000515158"/>
    </source>
</evidence>
<feature type="repeat" description="TPR" evidence="1">
    <location>
        <begin position="352"/>
        <end position="385"/>
    </location>
</feature>
<sequence length="436" mass="49009">MSNLVPSSSFIVLEYRSSRMPVQLATKQRSFRADQQFTIFLSHSCVTSQYIRRSEESRGKVSPRFGHAVRKRMTMAEDGAWTKALSCPLTWDTPEMTCMSLPLSTAGGVADELDSLPTPWHRLVDMITLAYSYLTEGRETDGVALLRNCYMMLLPQPFCQHDCAIIGEYRMALRHILDSFWAMVEWHRAPSTTALLRDFVKTITPFNELSPALQAAIHAVRGAVSRLQREISLACVARSLELNDREGEWHSMGGRLAATWAVKVQHLRTAHRLRPGPHTGLALATELAMKPKGRAEARQLLEEALRRYPDHPHVLTNAGDVLIQIRGLTKTTVAEAERLLGRCKAITGDKSYLHLRLAGLCRRQGGRSEEATRHYEEAIRLNPADAAMIRLYHLPNSPCDTCGRVCSDGNEGGEIRCHHERLARVYQHTLTSNTYA</sequence>
<dbReference type="InterPro" id="IPR011990">
    <property type="entry name" value="TPR-like_helical_dom_sf"/>
</dbReference>
<keyword evidence="1" id="KW-0802">TPR repeat</keyword>
<dbReference type="GeneID" id="117645853"/>
<organism evidence="3">
    <name type="scientific">Thrips palmi</name>
    <name type="common">Melon thrips</name>
    <dbReference type="NCBI Taxonomy" id="161013"/>
    <lineage>
        <taxon>Eukaryota</taxon>
        <taxon>Metazoa</taxon>
        <taxon>Ecdysozoa</taxon>
        <taxon>Arthropoda</taxon>
        <taxon>Hexapoda</taxon>
        <taxon>Insecta</taxon>
        <taxon>Pterygota</taxon>
        <taxon>Neoptera</taxon>
        <taxon>Paraneoptera</taxon>
        <taxon>Thysanoptera</taxon>
        <taxon>Terebrantia</taxon>
        <taxon>Thripoidea</taxon>
        <taxon>Thripidae</taxon>
        <taxon>Thrips</taxon>
    </lineage>
</organism>
<gene>
    <name evidence="3" type="primary">LOC117645853</name>
</gene>
<reference evidence="3" key="1">
    <citation type="submission" date="2025-08" db="UniProtKB">
        <authorList>
            <consortium name="RefSeq"/>
        </authorList>
    </citation>
    <scope>IDENTIFICATION</scope>
    <source>
        <tissue evidence="3">Total insect</tissue>
    </source>
</reference>
<dbReference type="RefSeq" id="XP_034242223.1">
    <property type="nucleotide sequence ID" value="XM_034386332.1"/>
</dbReference>
<protein>
    <submittedName>
        <fullName evidence="3">Uncharacterized protein LOC117645853 isoform X1</fullName>
    </submittedName>
</protein>
<dbReference type="SUPFAM" id="SSF48452">
    <property type="entry name" value="TPR-like"/>
    <property type="match status" value="1"/>
</dbReference>
<dbReference type="InParanoid" id="A0A6P8YQF3"/>
<keyword evidence="2" id="KW-1185">Reference proteome</keyword>
<evidence type="ECO:0000256" key="1">
    <source>
        <dbReference type="PROSITE-ProRule" id="PRU00339"/>
    </source>
</evidence>
<evidence type="ECO:0000313" key="3">
    <source>
        <dbReference type="RefSeq" id="XP_034242223.1"/>
    </source>
</evidence>
<dbReference type="InterPro" id="IPR019734">
    <property type="entry name" value="TPR_rpt"/>
</dbReference>
<accession>A0A6P8YQF3</accession>
<dbReference type="Proteomes" id="UP000515158">
    <property type="component" value="Unplaced"/>
</dbReference>
<dbReference type="AlphaFoldDB" id="A0A6P8YQF3"/>
<dbReference type="Gene3D" id="1.25.40.10">
    <property type="entry name" value="Tetratricopeptide repeat domain"/>
    <property type="match status" value="1"/>
</dbReference>
<name>A0A6P8YQF3_THRPL</name>
<dbReference type="PROSITE" id="PS50005">
    <property type="entry name" value="TPR"/>
    <property type="match status" value="1"/>
</dbReference>
<dbReference type="KEGG" id="tpal:117645853"/>